<reference evidence="4" key="1">
    <citation type="journal article" date="2013" name="Science">
        <title>The Amborella genome and the evolution of flowering plants.</title>
        <authorList>
            <consortium name="Amborella Genome Project"/>
        </authorList>
    </citation>
    <scope>NUCLEOTIDE SEQUENCE [LARGE SCALE GENOMIC DNA]</scope>
</reference>
<keyword evidence="1" id="KW-0732">Signal</keyword>
<organism evidence="3 4">
    <name type="scientific">Amborella trichopoda</name>
    <dbReference type="NCBI Taxonomy" id="13333"/>
    <lineage>
        <taxon>Eukaryota</taxon>
        <taxon>Viridiplantae</taxon>
        <taxon>Streptophyta</taxon>
        <taxon>Embryophyta</taxon>
        <taxon>Tracheophyta</taxon>
        <taxon>Spermatophyta</taxon>
        <taxon>Magnoliopsida</taxon>
        <taxon>Amborellales</taxon>
        <taxon>Amborellaceae</taxon>
        <taxon>Amborella</taxon>
    </lineage>
</organism>
<name>W1P5B3_AMBTC</name>
<accession>W1P5B3</accession>
<sequence>MERRGHIVAFLLIVLAMAMAMAMVVRSQDEPAMAMVVRSQDEPDCENDINELTSQCLEYVKKDGPQLPPSGRCCSAVQAANMPCVCKHVTKEIEQYISVTKVIYVAKHCNRPLPSGTKCGSNYIHFFCIPFIFHAFDEMVLMIRYSKWL</sequence>
<dbReference type="Proteomes" id="UP000017836">
    <property type="component" value="Unassembled WGS sequence"/>
</dbReference>
<evidence type="ECO:0000259" key="2">
    <source>
        <dbReference type="Pfam" id="PF14368"/>
    </source>
</evidence>
<dbReference type="InterPro" id="IPR044741">
    <property type="entry name" value="NsLTP-like"/>
</dbReference>
<dbReference type="CDD" id="cd04660">
    <property type="entry name" value="nsLTP_like"/>
    <property type="match status" value="1"/>
</dbReference>
<dbReference type="Pfam" id="PF14368">
    <property type="entry name" value="LTP_2"/>
    <property type="match status" value="1"/>
</dbReference>
<feature type="chain" id="PRO_5004808089" description="Bifunctional inhibitor/plant lipid transfer protein/seed storage helical domain-containing protein" evidence="1">
    <location>
        <begin position="28"/>
        <end position="149"/>
    </location>
</feature>
<dbReference type="EMBL" id="KI394012">
    <property type="protein sequence ID" value="ERN05092.1"/>
    <property type="molecule type" value="Genomic_DNA"/>
</dbReference>
<gene>
    <name evidence="3" type="ORF">AMTR_s00053p00142240</name>
</gene>
<dbReference type="Gramene" id="ERN05092">
    <property type="protein sequence ID" value="ERN05092"/>
    <property type="gene ID" value="AMTR_s00053p00142240"/>
</dbReference>
<dbReference type="HOGENOM" id="CLU_141918_1_0_1"/>
<evidence type="ECO:0000256" key="1">
    <source>
        <dbReference type="SAM" id="SignalP"/>
    </source>
</evidence>
<feature type="signal peptide" evidence="1">
    <location>
        <begin position="1"/>
        <end position="27"/>
    </location>
</feature>
<evidence type="ECO:0000313" key="3">
    <source>
        <dbReference type="EMBL" id="ERN05092.1"/>
    </source>
</evidence>
<dbReference type="InterPro" id="IPR036312">
    <property type="entry name" value="Bifun_inhib/LTP/seed_sf"/>
</dbReference>
<proteinExistence type="predicted"/>
<dbReference type="AlphaFoldDB" id="W1P5B3"/>
<feature type="domain" description="Bifunctional inhibitor/plant lipid transfer protein/seed storage helical" evidence="2">
    <location>
        <begin position="34"/>
        <end position="119"/>
    </location>
</feature>
<keyword evidence="4" id="KW-1185">Reference proteome</keyword>
<evidence type="ECO:0000313" key="4">
    <source>
        <dbReference type="Proteomes" id="UP000017836"/>
    </source>
</evidence>
<dbReference type="Gene3D" id="1.10.110.10">
    <property type="entry name" value="Plant lipid-transfer and hydrophobic proteins"/>
    <property type="match status" value="1"/>
</dbReference>
<dbReference type="PANTHER" id="PTHR33286:SF1">
    <property type="entry name" value="OS01G0800600 PROTEIN"/>
    <property type="match status" value="1"/>
</dbReference>
<dbReference type="SUPFAM" id="SSF47699">
    <property type="entry name" value="Bifunctional inhibitor/lipid-transfer protein/seed storage 2S albumin"/>
    <property type="match status" value="1"/>
</dbReference>
<protein>
    <recommendedName>
        <fullName evidence="2">Bifunctional inhibitor/plant lipid transfer protein/seed storage helical domain-containing protein</fullName>
    </recommendedName>
</protein>
<dbReference type="OMA" id="MERRGHI"/>
<dbReference type="PANTHER" id="PTHR33286">
    <property type="entry name" value="BIFUNCTIONAL INHIBITOR/LIPID-TRANSFER PROTEIN/SEED STORAGE 2S ALBUMIN SUPERFAMILY PROTEIN"/>
    <property type="match status" value="1"/>
</dbReference>
<dbReference type="InterPro" id="IPR016140">
    <property type="entry name" value="Bifunc_inhib/LTP/seed_store"/>
</dbReference>
<dbReference type="eggNOG" id="ENOG502S7IJ">
    <property type="taxonomic scope" value="Eukaryota"/>
</dbReference>